<dbReference type="InterPro" id="IPR009787">
    <property type="entry name" value="Jagunal"/>
</dbReference>
<sequence length="187" mass="21754">MASRGGTSRPVGTDGTDYMHREKVASQYAISAETKKFVRYSIWMHLMMSFIIIVQIIFYFSNKYLSAHVEFPEVPKPNLWEYIWLLSLIPAAAGYMSLNRSRTSLLKFYYIGTVVLGLGPILSTMLFNASDLLEYAQTKQTSNSFHNFPVIVFWYMYLFIVVQIHAFGIYFARILLKVWSKDNKKRK</sequence>
<reference evidence="8" key="1">
    <citation type="submission" date="2021-02" db="EMBL/GenBank/DDBJ databases">
        <authorList>
            <person name="Nowell W R."/>
        </authorList>
    </citation>
    <scope>NUCLEOTIDE SEQUENCE</scope>
    <source>
        <strain evidence="8">Ploen Becks lab</strain>
    </source>
</reference>
<keyword evidence="5 7" id="KW-1133">Transmembrane helix</keyword>
<gene>
    <name evidence="8" type="ORF">OXX778_LOCUS15264</name>
</gene>
<evidence type="ECO:0000256" key="3">
    <source>
        <dbReference type="ARBA" id="ARBA00022692"/>
    </source>
</evidence>
<feature type="transmembrane region" description="Helical" evidence="7">
    <location>
        <begin position="150"/>
        <end position="176"/>
    </location>
</feature>
<protein>
    <recommendedName>
        <fullName evidence="10">Jagunal</fullName>
    </recommendedName>
</protein>
<evidence type="ECO:0000256" key="4">
    <source>
        <dbReference type="ARBA" id="ARBA00022824"/>
    </source>
</evidence>
<dbReference type="EMBL" id="CAJNOC010003328">
    <property type="protein sequence ID" value="CAF0977886.1"/>
    <property type="molecule type" value="Genomic_DNA"/>
</dbReference>
<dbReference type="Proteomes" id="UP000663879">
    <property type="component" value="Unassembled WGS sequence"/>
</dbReference>
<dbReference type="PANTHER" id="PTHR20955:SF1">
    <property type="entry name" value="PROTEIN JAGUNAL HOMOLOG 1"/>
    <property type="match status" value="1"/>
</dbReference>
<keyword evidence="9" id="KW-1185">Reference proteome</keyword>
<proteinExistence type="inferred from homology"/>
<keyword evidence="4" id="KW-0256">Endoplasmic reticulum</keyword>
<evidence type="ECO:0000313" key="8">
    <source>
        <dbReference type="EMBL" id="CAF0977886.1"/>
    </source>
</evidence>
<dbReference type="PANTHER" id="PTHR20955">
    <property type="entry name" value="PROTEIN JAGUNAL HOMOLOG 1"/>
    <property type="match status" value="1"/>
</dbReference>
<evidence type="ECO:0000256" key="2">
    <source>
        <dbReference type="ARBA" id="ARBA00008462"/>
    </source>
</evidence>
<dbReference type="GO" id="GO:0005789">
    <property type="term" value="C:endoplasmic reticulum membrane"/>
    <property type="evidence" value="ECO:0007669"/>
    <property type="project" value="UniProtKB-SubCell"/>
</dbReference>
<comment type="similarity">
    <text evidence="2">Belongs to the jagunal family.</text>
</comment>
<comment type="subcellular location">
    <subcellularLocation>
        <location evidence="1">Endoplasmic reticulum membrane</location>
        <topology evidence="1">Multi-pass membrane protein</topology>
    </subcellularLocation>
</comment>
<evidence type="ECO:0000256" key="7">
    <source>
        <dbReference type="SAM" id="Phobius"/>
    </source>
</evidence>
<dbReference type="OrthoDB" id="8914197at2759"/>
<comment type="caution">
    <text evidence="8">The sequence shown here is derived from an EMBL/GenBank/DDBJ whole genome shotgun (WGS) entry which is preliminary data.</text>
</comment>
<dbReference type="GO" id="GO:0007029">
    <property type="term" value="P:endoplasmic reticulum organization"/>
    <property type="evidence" value="ECO:0007669"/>
    <property type="project" value="InterPro"/>
</dbReference>
<evidence type="ECO:0000256" key="5">
    <source>
        <dbReference type="ARBA" id="ARBA00022989"/>
    </source>
</evidence>
<feature type="transmembrane region" description="Helical" evidence="7">
    <location>
        <begin position="108"/>
        <end position="130"/>
    </location>
</feature>
<name>A0A814F4A2_9BILA</name>
<evidence type="ECO:0000256" key="1">
    <source>
        <dbReference type="ARBA" id="ARBA00004477"/>
    </source>
</evidence>
<feature type="transmembrane region" description="Helical" evidence="7">
    <location>
        <begin position="40"/>
        <end position="59"/>
    </location>
</feature>
<dbReference type="AlphaFoldDB" id="A0A814F4A2"/>
<evidence type="ECO:0000256" key="6">
    <source>
        <dbReference type="ARBA" id="ARBA00023136"/>
    </source>
</evidence>
<keyword evidence="3 7" id="KW-0812">Transmembrane</keyword>
<organism evidence="8 9">
    <name type="scientific">Brachionus calyciflorus</name>
    <dbReference type="NCBI Taxonomy" id="104777"/>
    <lineage>
        <taxon>Eukaryota</taxon>
        <taxon>Metazoa</taxon>
        <taxon>Spiralia</taxon>
        <taxon>Gnathifera</taxon>
        <taxon>Rotifera</taxon>
        <taxon>Eurotatoria</taxon>
        <taxon>Monogononta</taxon>
        <taxon>Pseudotrocha</taxon>
        <taxon>Ploima</taxon>
        <taxon>Brachionidae</taxon>
        <taxon>Brachionus</taxon>
    </lineage>
</organism>
<dbReference type="GO" id="GO:0016192">
    <property type="term" value="P:vesicle-mediated transport"/>
    <property type="evidence" value="ECO:0007669"/>
    <property type="project" value="TreeGrafter"/>
</dbReference>
<evidence type="ECO:0008006" key="10">
    <source>
        <dbReference type="Google" id="ProtNLM"/>
    </source>
</evidence>
<keyword evidence="6 7" id="KW-0472">Membrane</keyword>
<evidence type="ECO:0000313" key="9">
    <source>
        <dbReference type="Proteomes" id="UP000663879"/>
    </source>
</evidence>
<accession>A0A814F4A2</accession>
<feature type="transmembrane region" description="Helical" evidence="7">
    <location>
        <begin position="79"/>
        <end position="96"/>
    </location>
</feature>
<dbReference type="Pfam" id="PF07086">
    <property type="entry name" value="Jagunal"/>
    <property type="match status" value="1"/>
</dbReference>